<evidence type="ECO:0000259" key="1">
    <source>
        <dbReference type="PROSITE" id="PS50878"/>
    </source>
</evidence>
<feature type="domain" description="Reverse transcriptase" evidence="1">
    <location>
        <begin position="360"/>
        <end position="625"/>
    </location>
</feature>
<dbReference type="Pfam" id="PF00078">
    <property type="entry name" value="RVT_1"/>
    <property type="match status" value="1"/>
</dbReference>
<dbReference type="Gene3D" id="3.60.10.10">
    <property type="entry name" value="Endonuclease/exonuclease/phosphatase"/>
    <property type="match status" value="1"/>
</dbReference>
<evidence type="ECO:0000313" key="2">
    <source>
        <dbReference type="EMBL" id="CAK7945215.1"/>
    </source>
</evidence>
<dbReference type="EMBL" id="CAKLBY020000318">
    <property type="protein sequence ID" value="CAK7945215.1"/>
    <property type="molecule type" value="Genomic_DNA"/>
</dbReference>
<organism evidence="2 3">
    <name type="scientific">Peronospora matthiolae</name>
    <dbReference type="NCBI Taxonomy" id="2874970"/>
    <lineage>
        <taxon>Eukaryota</taxon>
        <taxon>Sar</taxon>
        <taxon>Stramenopiles</taxon>
        <taxon>Oomycota</taxon>
        <taxon>Peronosporomycetes</taxon>
        <taxon>Peronosporales</taxon>
        <taxon>Peronosporaceae</taxon>
        <taxon>Peronospora</taxon>
    </lineage>
</organism>
<accession>A0AAV1VEX9</accession>
<gene>
    <name evidence="2" type="ORF">PM001_LOCUS30365</name>
</gene>
<dbReference type="SUPFAM" id="SSF56672">
    <property type="entry name" value="DNA/RNA polymerases"/>
    <property type="match status" value="1"/>
</dbReference>
<sequence length="1187" mass="135167">MTMDPFLDQTSPGSSFHDAGRSELFDWMISLGLIDFWRLENPEMLEFTGPKSKNRIDYCLASIDFYDKFIRSSSHLLGTKFGGADHVPVEFSASSHQPPPHDSLPFKCPPWLLKCAHVQDHLHRGLMRLATALDPSRNPGCLLDEHKRRDRIFLSQEYLRRKNATACQLRQLLTTSRDCEKLFAMDPTDYNRLQRDQSRQDYMDFSTALRERNAASKFDLDVNSSERSSKHFFRAPAAADLRLSISSVDTSSGLSRDPSTILLTHRQYWGTVFQSDSRDLGVEPQLFDSSKLQDILCHSLRKLKSSQASMLDAPITANDFFFAIKHTARGKSPGPDGLPAEYYQLFPTAWAQVLELVYAAQFRMGRMSKFQRRAYISLLFKKGSRSDPKHYRPLTLLNQDAKFGPKALAYRLNQVLPSLLNVDQFGFVPGRDIRHALRYFQDLQDHCRRANSHVPAGAICLDFAKAFDSVNWQALDQVLQHWGFGWNFRHWVKTFFRGTLVQVLINSSRSDFFSLGAGVRQGDPLSPGLFVLFIEPLLCYLRATTTCSAIKIRNTSHQLVSFADDVTGLVNNLSHAPMFLDRVQDFCAATGMRLNVDKTVLFPFRPWTSSDIILQDRLRALGVRILGNAEHTTLLGIAVGPAVTPQLQLSQLLLRFQKLCISWRWRARTLRGRVLLLKTMVLSTLWHFLGTVAVSKQDLLKFNPLMRNFINCTPSSAVHDPATRGQFPSVWHPVDASSGGLDLPSVATSVELLQVNLLRQLIRRCRQDFSSSPKWFIPAQAAIDSAFCGQGSGLDFLYVHLSPSAQSSRWQAVPAYWRAAIATWSTKIILKLQCANPVLTKLTWPLWNNVFLRFTEDKRTLAVLHRKACNFLSHQGVTRTSTFRSVFGWLPDEATLRDSLSSSSIKPGRSLTSVVNKLAPRLALPAHYQDFAIFPLPPESRVAALHVWTFDGVDIVNVSNRVVKKLLLNHDPPPLPLLQLSAPDVVVDSSHWALERVLQRDVLPVFSDFVFRLQHNGLGFRYKYKWHTGEVTCVHGCATSETPLHLLWDCYMAKRLWHLFLPMFSRLFQSDIGWPQVLFLHNLVVPAHHTLIFGSLLPVRLFNVVRSVLLRTLWLNRNKAIFDPPALQFMGVFRQCLTLVRLHLQRLFKTMTHSRKKDSTLHKSQLLAFSDEWYRDFAEDPFYLLAG</sequence>
<dbReference type="AlphaFoldDB" id="A0AAV1VEX9"/>
<comment type="caution">
    <text evidence="2">The sequence shown here is derived from an EMBL/GenBank/DDBJ whole genome shotgun (WGS) entry which is preliminary data.</text>
</comment>
<reference evidence="2" key="1">
    <citation type="submission" date="2024-01" db="EMBL/GenBank/DDBJ databases">
        <authorList>
            <person name="Webb A."/>
        </authorList>
    </citation>
    <scope>NUCLEOTIDE SEQUENCE</scope>
    <source>
        <strain evidence="2">Pm1</strain>
    </source>
</reference>
<dbReference type="Proteomes" id="UP001162060">
    <property type="component" value="Unassembled WGS sequence"/>
</dbReference>
<dbReference type="InterPro" id="IPR043502">
    <property type="entry name" value="DNA/RNA_pol_sf"/>
</dbReference>
<evidence type="ECO:0000313" key="3">
    <source>
        <dbReference type="Proteomes" id="UP001162060"/>
    </source>
</evidence>
<protein>
    <recommendedName>
        <fullName evidence="1">Reverse transcriptase domain-containing protein</fullName>
    </recommendedName>
</protein>
<dbReference type="InterPro" id="IPR036691">
    <property type="entry name" value="Endo/exonu/phosph_ase_sf"/>
</dbReference>
<dbReference type="PANTHER" id="PTHR19446">
    <property type="entry name" value="REVERSE TRANSCRIPTASES"/>
    <property type="match status" value="1"/>
</dbReference>
<dbReference type="PROSITE" id="PS50878">
    <property type="entry name" value="RT_POL"/>
    <property type="match status" value="1"/>
</dbReference>
<proteinExistence type="predicted"/>
<dbReference type="CDD" id="cd01650">
    <property type="entry name" value="RT_nLTR_like"/>
    <property type="match status" value="1"/>
</dbReference>
<name>A0AAV1VEX9_9STRA</name>
<dbReference type="InterPro" id="IPR000477">
    <property type="entry name" value="RT_dom"/>
</dbReference>